<comment type="caution">
    <text evidence="1">The sequence shown here is derived from an EMBL/GenBank/DDBJ whole genome shotgun (WGS) entry which is preliminary data.</text>
</comment>
<dbReference type="EMBL" id="JABFHI010000002">
    <property type="protein sequence ID" value="NOG31699.1"/>
    <property type="molecule type" value="Genomic_DNA"/>
</dbReference>
<dbReference type="GO" id="GO:0004540">
    <property type="term" value="F:RNA nuclease activity"/>
    <property type="evidence" value="ECO:0007669"/>
    <property type="project" value="InterPro"/>
</dbReference>
<accession>A0A7Y3TZT7</accession>
<dbReference type="AlphaFoldDB" id="A0A7Y3TZT7"/>
<evidence type="ECO:0000313" key="1">
    <source>
        <dbReference type="EMBL" id="NOG31699.1"/>
    </source>
</evidence>
<gene>
    <name evidence="1" type="ORF">HLB35_07795</name>
</gene>
<name>A0A7Y3TZT7_9GAMM</name>
<protein>
    <submittedName>
        <fullName evidence="1">Type II toxin-antitoxin system YhaV family toxin</fullName>
    </submittedName>
</protein>
<sequence>MSPLNINGWTLFAHPLFLEQVAALTERVQQQKAKDPGGYQKKAPAKRLAAITKLALEDIPRDPTNPAFRQGNTLGSDRAHWYRAKFYQQYRLFFRFDTASKILIYAWVNDESTKRAYGSKQDAYAVFRKMLDAGNPPDSWDSLWHASRSNFRIICSVFSSSQGSSVSTSNATIWRSMLENSTPIK</sequence>
<keyword evidence="2" id="KW-1185">Reference proteome</keyword>
<dbReference type="Pfam" id="PF11663">
    <property type="entry name" value="Toxin_YhaV"/>
    <property type="match status" value="1"/>
</dbReference>
<dbReference type="InterPro" id="IPR021679">
    <property type="entry name" value="Toxin_endonuclease_YhaV"/>
</dbReference>
<proteinExistence type="predicted"/>
<dbReference type="RefSeq" id="WP_171702131.1">
    <property type="nucleotide sequence ID" value="NZ_JABFHI010000002.1"/>
</dbReference>
<dbReference type="GO" id="GO:0110001">
    <property type="term" value="C:toxin-antitoxin complex"/>
    <property type="evidence" value="ECO:0007669"/>
    <property type="project" value="InterPro"/>
</dbReference>
<dbReference type="Proteomes" id="UP000588806">
    <property type="component" value="Unassembled WGS sequence"/>
</dbReference>
<reference evidence="1 2" key="2">
    <citation type="submission" date="2020-06" db="EMBL/GenBank/DDBJ databases">
        <title>Halomonas songnenensis sp. nov., a moderately halophilic bacterium isolated from saline and alkaline soils.</title>
        <authorList>
            <person name="Jiang J."/>
            <person name="Pan Y."/>
        </authorList>
    </citation>
    <scope>NUCLEOTIDE SEQUENCE [LARGE SCALE GENOMIC DNA]</scope>
    <source>
        <strain evidence="1 2">TBZ9</strain>
    </source>
</reference>
<organism evidence="1 2">
    <name type="scientific">Vreelandella azerica</name>
    <dbReference type="NCBI Taxonomy" id="2732867"/>
    <lineage>
        <taxon>Bacteria</taxon>
        <taxon>Pseudomonadati</taxon>
        <taxon>Pseudomonadota</taxon>
        <taxon>Gammaproteobacteria</taxon>
        <taxon>Oceanospirillales</taxon>
        <taxon>Halomonadaceae</taxon>
        <taxon>Vreelandella</taxon>
    </lineage>
</organism>
<evidence type="ECO:0000313" key="2">
    <source>
        <dbReference type="Proteomes" id="UP000588806"/>
    </source>
</evidence>
<reference evidence="1 2" key="1">
    <citation type="submission" date="2020-05" db="EMBL/GenBank/DDBJ databases">
        <authorList>
            <person name="Ruan W."/>
            <person name="Jeon C.O."/>
            <person name="Chun B.H."/>
        </authorList>
    </citation>
    <scope>NUCLEOTIDE SEQUENCE [LARGE SCALE GENOMIC DNA]</scope>
    <source>
        <strain evidence="1 2">TBZ9</strain>
    </source>
</reference>